<dbReference type="EMBL" id="PDUG01000002">
    <property type="protein sequence ID" value="PIC45564.1"/>
    <property type="molecule type" value="Genomic_DNA"/>
</dbReference>
<dbReference type="OrthoDB" id="1100386at2759"/>
<dbReference type="Gene3D" id="2.60.120.740">
    <property type="match status" value="1"/>
</dbReference>
<evidence type="ECO:0000259" key="2">
    <source>
        <dbReference type="PROSITE" id="PS50228"/>
    </source>
</evidence>
<dbReference type="PROSITE" id="PS50228">
    <property type="entry name" value="SUEL_LECTIN"/>
    <property type="match status" value="1"/>
</dbReference>
<feature type="domain" description="SUEL-type lectin" evidence="2">
    <location>
        <begin position="44"/>
        <end position="100"/>
    </location>
</feature>
<keyword evidence="1" id="KW-0732">Signal</keyword>
<organism evidence="3 4">
    <name type="scientific">Caenorhabditis nigoni</name>
    <dbReference type="NCBI Taxonomy" id="1611254"/>
    <lineage>
        <taxon>Eukaryota</taxon>
        <taxon>Metazoa</taxon>
        <taxon>Ecdysozoa</taxon>
        <taxon>Nematoda</taxon>
        <taxon>Chromadorea</taxon>
        <taxon>Rhabditida</taxon>
        <taxon>Rhabditina</taxon>
        <taxon>Rhabditomorpha</taxon>
        <taxon>Rhabditoidea</taxon>
        <taxon>Rhabditidae</taxon>
        <taxon>Peloderinae</taxon>
        <taxon>Caenorhabditis</taxon>
    </lineage>
</organism>
<evidence type="ECO:0000256" key="1">
    <source>
        <dbReference type="SAM" id="SignalP"/>
    </source>
</evidence>
<reference evidence="4" key="1">
    <citation type="submission" date="2017-10" db="EMBL/GenBank/DDBJ databases">
        <title>Rapid genome shrinkage in a self-fertile nematode reveals novel sperm competition proteins.</title>
        <authorList>
            <person name="Yin D."/>
            <person name="Schwarz E.M."/>
            <person name="Thomas C.G."/>
            <person name="Felde R.L."/>
            <person name="Korf I.F."/>
            <person name="Cutter A.D."/>
            <person name="Schartner C.M."/>
            <person name="Ralston E.J."/>
            <person name="Meyer B.J."/>
            <person name="Haag E.S."/>
        </authorList>
    </citation>
    <scope>NUCLEOTIDE SEQUENCE [LARGE SCALE GENOMIC DNA]</scope>
    <source>
        <strain evidence="4">JU1422</strain>
    </source>
</reference>
<accession>A0A2G5V1B0</accession>
<evidence type="ECO:0000313" key="4">
    <source>
        <dbReference type="Proteomes" id="UP000230233"/>
    </source>
</evidence>
<dbReference type="InterPro" id="IPR000922">
    <property type="entry name" value="Lectin_gal-bd_dom"/>
</dbReference>
<comment type="caution">
    <text evidence="3">The sequence shown here is derived from an EMBL/GenBank/DDBJ whole genome shotgun (WGS) entry which is preliminary data.</text>
</comment>
<feature type="chain" id="PRO_5013956004" description="SUEL-type lectin domain-containing protein" evidence="1">
    <location>
        <begin position="29"/>
        <end position="100"/>
    </location>
</feature>
<sequence length="100" mass="10812">MRRHKSTRYSLLLALLVTSLLTISTTFASNKPTTDENGTISQTICDGEAAELSCPPGKVISIVLGNYGRFSVAVCLPDSDIVPENTICQNPKTQSILEKK</sequence>
<protein>
    <recommendedName>
        <fullName evidence="2">SUEL-type lectin domain-containing protein</fullName>
    </recommendedName>
</protein>
<dbReference type="GO" id="GO:0030246">
    <property type="term" value="F:carbohydrate binding"/>
    <property type="evidence" value="ECO:0007669"/>
    <property type="project" value="InterPro"/>
</dbReference>
<gene>
    <name evidence="3" type="primary">Cni-lat-1</name>
    <name evidence="3" type="synonym">Cnig_chr_II.g5542</name>
    <name evidence="3" type="ORF">B9Z55_005542</name>
</gene>
<dbReference type="AlphaFoldDB" id="A0A2G5V1B0"/>
<dbReference type="Proteomes" id="UP000230233">
    <property type="component" value="Chromosome II"/>
</dbReference>
<feature type="signal peptide" evidence="1">
    <location>
        <begin position="1"/>
        <end position="28"/>
    </location>
</feature>
<proteinExistence type="predicted"/>
<name>A0A2G5V1B0_9PELO</name>
<dbReference type="InterPro" id="IPR043159">
    <property type="entry name" value="Lectin_gal-bd_sf"/>
</dbReference>
<keyword evidence="4" id="KW-1185">Reference proteome</keyword>
<evidence type="ECO:0000313" key="3">
    <source>
        <dbReference type="EMBL" id="PIC45564.1"/>
    </source>
</evidence>